<sequence>MSCISCYALSSYLSCFTCSLTLSSYWRVSSYVPEAREATLSRDRSRIGQRLQRRQYCYLKQALPKSTSGFLC</sequence>
<dbReference type="EMBL" id="KV878127">
    <property type="protein sequence ID" value="OJI99664.1"/>
    <property type="molecule type" value="Genomic_DNA"/>
</dbReference>
<evidence type="ECO:0000313" key="2">
    <source>
        <dbReference type="Proteomes" id="UP000184073"/>
    </source>
</evidence>
<gene>
    <name evidence="1" type="ORF">ASPVEDRAFT_522523</name>
</gene>
<reference evidence="2" key="1">
    <citation type="journal article" date="2017" name="Genome Biol.">
        <title>Comparative genomics reveals high biological diversity and specific adaptations in the industrially and medically important fungal genus Aspergillus.</title>
        <authorList>
            <person name="de Vries R.P."/>
            <person name="Riley R."/>
            <person name="Wiebenga A."/>
            <person name="Aguilar-Osorio G."/>
            <person name="Amillis S."/>
            <person name="Uchima C.A."/>
            <person name="Anderluh G."/>
            <person name="Asadollahi M."/>
            <person name="Askin M."/>
            <person name="Barry K."/>
            <person name="Battaglia E."/>
            <person name="Bayram O."/>
            <person name="Benocci T."/>
            <person name="Braus-Stromeyer S.A."/>
            <person name="Caldana C."/>
            <person name="Canovas D."/>
            <person name="Cerqueira G.C."/>
            <person name="Chen F."/>
            <person name="Chen W."/>
            <person name="Choi C."/>
            <person name="Clum A."/>
            <person name="Dos Santos R.A."/>
            <person name="Damasio A.R."/>
            <person name="Diallinas G."/>
            <person name="Emri T."/>
            <person name="Fekete E."/>
            <person name="Flipphi M."/>
            <person name="Freyberg S."/>
            <person name="Gallo A."/>
            <person name="Gournas C."/>
            <person name="Habgood R."/>
            <person name="Hainaut M."/>
            <person name="Harispe M.L."/>
            <person name="Henrissat B."/>
            <person name="Hilden K.S."/>
            <person name="Hope R."/>
            <person name="Hossain A."/>
            <person name="Karabika E."/>
            <person name="Karaffa L."/>
            <person name="Karanyi Z."/>
            <person name="Krasevec N."/>
            <person name="Kuo A."/>
            <person name="Kusch H."/>
            <person name="LaButti K."/>
            <person name="Lagendijk E.L."/>
            <person name="Lapidus A."/>
            <person name="Levasseur A."/>
            <person name="Lindquist E."/>
            <person name="Lipzen A."/>
            <person name="Logrieco A.F."/>
            <person name="MacCabe A."/>
            <person name="Maekelae M.R."/>
            <person name="Malavazi I."/>
            <person name="Melin P."/>
            <person name="Meyer V."/>
            <person name="Mielnichuk N."/>
            <person name="Miskei M."/>
            <person name="Molnar A.P."/>
            <person name="Mule G."/>
            <person name="Ngan C.Y."/>
            <person name="Orejas M."/>
            <person name="Orosz E."/>
            <person name="Ouedraogo J.P."/>
            <person name="Overkamp K.M."/>
            <person name="Park H.-S."/>
            <person name="Perrone G."/>
            <person name="Piumi F."/>
            <person name="Punt P.J."/>
            <person name="Ram A.F."/>
            <person name="Ramon A."/>
            <person name="Rauscher S."/>
            <person name="Record E."/>
            <person name="Riano-Pachon D.M."/>
            <person name="Robert V."/>
            <person name="Roehrig J."/>
            <person name="Ruller R."/>
            <person name="Salamov A."/>
            <person name="Salih N.S."/>
            <person name="Samson R.A."/>
            <person name="Sandor E."/>
            <person name="Sanguinetti M."/>
            <person name="Schuetze T."/>
            <person name="Sepcic K."/>
            <person name="Shelest E."/>
            <person name="Sherlock G."/>
            <person name="Sophianopoulou V."/>
            <person name="Squina F.M."/>
            <person name="Sun H."/>
            <person name="Susca A."/>
            <person name="Todd R.B."/>
            <person name="Tsang A."/>
            <person name="Unkles S.E."/>
            <person name="van de Wiele N."/>
            <person name="van Rossen-Uffink D."/>
            <person name="Oliveira J.V."/>
            <person name="Vesth T.C."/>
            <person name="Visser J."/>
            <person name="Yu J.-H."/>
            <person name="Zhou M."/>
            <person name="Andersen M.R."/>
            <person name="Archer D.B."/>
            <person name="Baker S.E."/>
            <person name="Benoit I."/>
            <person name="Brakhage A.A."/>
            <person name="Braus G.H."/>
            <person name="Fischer R."/>
            <person name="Frisvad J.C."/>
            <person name="Goldman G.H."/>
            <person name="Houbraken J."/>
            <person name="Oakley B."/>
            <person name="Pocsi I."/>
            <person name="Scazzocchio C."/>
            <person name="Seiboth B."/>
            <person name="vanKuyk P.A."/>
            <person name="Wortman J."/>
            <person name="Dyer P.S."/>
            <person name="Grigoriev I.V."/>
        </authorList>
    </citation>
    <scope>NUCLEOTIDE SEQUENCE [LARGE SCALE GENOMIC DNA]</scope>
    <source>
        <strain evidence="2">CBS 583.65</strain>
    </source>
</reference>
<protein>
    <submittedName>
        <fullName evidence="1">Uncharacterized protein</fullName>
    </submittedName>
</protein>
<dbReference type="Proteomes" id="UP000184073">
    <property type="component" value="Unassembled WGS sequence"/>
</dbReference>
<dbReference type="GeneID" id="63730122"/>
<dbReference type="VEuPathDB" id="FungiDB:ASPVEDRAFT_522523"/>
<dbReference type="RefSeq" id="XP_040665427.1">
    <property type="nucleotide sequence ID" value="XM_040814611.1"/>
</dbReference>
<dbReference type="AlphaFoldDB" id="A0A1L9PDY8"/>
<accession>A0A1L9PDY8</accession>
<name>A0A1L9PDY8_ASPVE</name>
<organism evidence="1 2">
    <name type="scientific">Aspergillus versicolor CBS 583.65</name>
    <dbReference type="NCBI Taxonomy" id="1036611"/>
    <lineage>
        <taxon>Eukaryota</taxon>
        <taxon>Fungi</taxon>
        <taxon>Dikarya</taxon>
        <taxon>Ascomycota</taxon>
        <taxon>Pezizomycotina</taxon>
        <taxon>Eurotiomycetes</taxon>
        <taxon>Eurotiomycetidae</taxon>
        <taxon>Eurotiales</taxon>
        <taxon>Aspergillaceae</taxon>
        <taxon>Aspergillus</taxon>
        <taxon>Aspergillus subgen. Nidulantes</taxon>
    </lineage>
</organism>
<keyword evidence="2" id="KW-1185">Reference proteome</keyword>
<proteinExistence type="predicted"/>
<evidence type="ECO:0000313" key="1">
    <source>
        <dbReference type="EMBL" id="OJI99664.1"/>
    </source>
</evidence>